<dbReference type="EMBL" id="OU466861">
    <property type="protein sequence ID" value="CAH2065115.1"/>
    <property type="molecule type" value="Genomic_DNA"/>
</dbReference>
<dbReference type="AlphaFoldDB" id="A0AAU9SFF9"/>
<evidence type="ECO:0000259" key="2">
    <source>
        <dbReference type="Pfam" id="PF00888"/>
    </source>
</evidence>
<protein>
    <recommendedName>
        <fullName evidence="2">Cullin N-terminal domain-containing protein</fullName>
    </recommendedName>
</protein>
<dbReference type="PANTHER" id="PTHR11932">
    <property type="entry name" value="CULLIN"/>
    <property type="match status" value="1"/>
</dbReference>
<reference evidence="3 4" key="1">
    <citation type="submission" date="2022-03" db="EMBL/GenBank/DDBJ databases">
        <authorList>
            <person name="Nunn A."/>
            <person name="Chopra R."/>
            <person name="Nunn A."/>
            <person name="Contreras Garrido A."/>
        </authorList>
    </citation>
    <scope>NUCLEOTIDE SEQUENCE [LARGE SCALE GENOMIC DNA]</scope>
</reference>
<dbReference type="Gene3D" id="1.20.1310.10">
    <property type="entry name" value="Cullin Repeats"/>
    <property type="match status" value="2"/>
</dbReference>
<dbReference type="Pfam" id="PF00888">
    <property type="entry name" value="Cullin"/>
    <property type="match status" value="2"/>
</dbReference>
<comment type="similarity">
    <text evidence="1">Belongs to the cullin family.</text>
</comment>
<dbReference type="SUPFAM" id="SSF74788">
    <property type="entry name" value="Cullin repeat-like"/>
    <property type="match status" value="1"/>
</dbReference>
<sequence length="381" mass="43111">WLTRIHARPIKRSLSDGDLSSFSKKKKKAKHYDPDLFPVNLPPIRCSVSDGDILSRTKKDSKDHSLSLLPPANTVTAPVFNSFPKPDPKVILDKAWGMLKPAIQSIFLDEPNDFCYSAIYNAVYKAWMIDSGEALFNLVLEECGTHISASMESLRGHCNDDPSVFLPLLEKCRVEYGSKMRLLCSITGSERFRVEGRGLWEFGLELFTTRLCLASQVRDKVTAYVLGMIRDQRSGKSVDINAESVQALAQSDLPKYLKHVERRLREEEEICNSLYFFSNIREEAIEIVEREFLGVRASAILENLSSSFLSLSDAHKSLLKEKFVMLLYITRCGDVSRLYALFTEANLVGHLNEAPRSYILKTGRNILEEGSSSLAEFKKIR</sequence>
<dbReference type="GO" id="GO:0031625">
    <property type="term" value="F:ubiquitin protein ligase binding"/>
    <property type="evidence" value="ECO:0007669"/>
    <property type="project" value="InterPro"/>
</dbReference>
<evidence type="ECO:0000313" key="3">
    <source>
        <dbReference type="EMBL" id="CAH2065115.1"/>
    </source>
</evidence>
<evidence type="ECO:0000256" key="1">
    <source>
        <dbReference type="ARBA" id="ARBA00006019"/>
    </source>
</evidence>
<feature type="non-terminal residue" evidence="3">
    <location>
        <position position="381"/>
    </location>
</feature>
<evidence type="ECO:0000313" key="4">
    <source>
        <dbReference type="Proteomes" id="UP000836841"/>
    </source>
</evidence>
<feature type="domain" description="Cullin N-terminal" evidence="2">
    <location>
        <begin position="96"/>
        <end position="240"/>
    </location>
</feature>
<dbReference type="GO" id="GO:0006511">
    <property type="term" value="P:ubiquitin-dependent protein catabolic process"/>
    <property type="evidence" value="ECO:0007669"/>
    <property type="project" value="InterPro"/>
</dbReference>
<feature type="domain" description="Cullin N-terminal" evidence="2">
    <location>
        <begin position="242"/>
        <end position="369"/>
    </location>
</feature>
<dbReference type="Proteomes" id="UP000836841">
    <property type="component" value="Chromosome 5"/>
</dbReference>
<name>A0AAU9SFF9_THLAR</name>
<proteinExistence type="inferred from homology"/>
<accession>A0AAU9SFF9</accession>
<organism evidence="3 4">
    <name type="scientific">Thlaspi arvense</name>
    <name type="common">Field penny-cress</name>
    <dbReference type="NCBI Taxonomy" id="13288"/>
    <lineage>
        <taxon>Eukaryota</taxon>
        <taxon>Viridiplantae</taxon>
        <taxon>Streptophyta</taxon>
        <taxon>Embryophyta</taxon>
        <taxon>Tracheophyta</taxon>
        <taxon>Spermatophyta</taxon>
        <taxon>Magnoliopsida</taxon>
        <taxon>eudicotyledons</taxon>
        <taxon>Gunneridae</taxon>
        <taxon>Pentapetalae</taxon>
        <taxon>rosids</taxon>
        <taxon>malvids</taxon>
        <taxon>Brassicales</taxon>
        <taxon>Brassicaceae</taxon>
        <taxon>Thlaspideae</taxon>
        <taxon>Thlaspi</taxon>
    </lineage>
</organism>
<keyword evidence="4" id="KW-1185">Reference proteome</keyword>
<dbReference type="InterPro" id="IPR045093">
    <property type="entry name" value="Cullin"/>
</dbReference>
<dbReference type="InterPro" id="IPR001373">
    <property type="entry name" value="Cullin_N"/>
</dbReference>
<gene>
    <name evidence="3" type="ORF">TAV2_LOCUS15798</name>
</gene>
<dbReference type="InterPro" id="IPR016159">
    <property type="entry name" value="Cullin_repeat-like_dom_sf"/>
</dbReference>